<dbReference type="PRINTS" id="PR00420">
    <property type="entry name" value="RNGMNOXGNASE"/>
</dbReference>
<gene>
    <name evidence="4" type="ORF">DW352_07390</name>
</gene>
<protein>
    <submittedName>
        <fullName evidence="4">FAD-dependent oxidoreductase</fullName>
    </submittedName>
</protein>
<dbReference type="GO" id="GO:0071949">
    <property type="term" value="F:FAD binding"/>
    <property type="evidence" value="ECO:0007669"/>
    <property type="project" value="InterPro"/>
</dbReference>
<sequence>MNRRVVIIGGGIAGSALAIALARRGMTTTLIEREAQWAPLSSGLFIYSNGLAALDGLGVLDDICASGWVSPDGGNLYLAADGKAITRTLYPGIGDRIPAIVGMRRAELHRILAGAVAALGVDVRLGTTVTAVETGDATRAASVTLSDGSTMTCDVLVGADGIRSQIRTLLFGALEPTYTGFGVWRSMHKKPASIDQKIMMMGVGIRLGIMPISRDQLYMFGTTREPGKPFYARDTWAQEMRVKFAAFKGPAEALLAEITDAAQVFYTSVEEVHLPLPWSRGRAVLIGDAAHSSSPFMGQGGAMALEDAIVLADMLGDASDIPATLDAFGQRRFERCKFVQDASRRVGEAGAIEDAAASQIRNTRMQAGAQKDVDDFYARMAEPI</sequence>
<evidence type="ECO:0000313" key="4">
    <source>
        <dbReference type="EMBL" id="AXK80357.1"/>
    </source>
</evidence>
<organism evidence="4 5">
    <name type="scientific">Pseudolabrys taiwanensis</name>
    <dbReference type="NCBI Taxonomy" id="331696"/>
    <lineage>
        <taxon>Bacteria</taxon>
        <taxon>Pseudomonadati</taxon>
        <taxon>Pseudomonadota</taxon>
        <taxon>Alphaproteobacteria</taxon>
        <taxon>Hyphomicrobiales</taxon>
        <taxon>Xanthobacteraceae</taxon>
        <taxon>Pseudolabrys</taxon>
    </lineage>
</organism>
<evidence type="ECO:0000256" key="2">
    <source>
        <dbReference type="ARBA" id="ARBA00023033"/>
    </source>
</evidence>
<dbReference type="AlphaFoldDB" id="A0A345ZTW0"/>
<dbReference type="GO" id="GO:0004497">
    <property type="term" value="F:monooxygenase activity"/>
    <property type="evidence" value="ECO:0007669"/>
    <property type="project" value="UniProtKB-KW"/>
</dbReference>
<dbReference type="InterPro" id="IPR050493">
    <property type="entry name" value="FAD-dep_Monooxygenase_BioMet"/>
</dbReference>
<dbReference type="InterPro" id="IPR002938">
    <property type="entry name" value="FAD-bd"/>
</dbReference>
<keyword evidence="1" id="KW-0560">Oxidoreductase</keyword>
<dbReference type="OrthoDB" id="5499180at2"/>
<evidence type="ECO:0000259" key="3">
    <source>
        <dbReference type="Pfam" id="PF01494"/>
    </source>
</evidence>
<dbReference type="KEGG" id="ptaw:DW352_07390"/>
<dbReference type="InterPro" id="IPR036188">
    <property type="entry name" value="FAD/NAD-bd_sf"/>
</dbReference>
<name>A0A345ZTW0_9HYPH</name>
<proteinExistence type="predicted"/>
<dbReference type="PANTHER" id="PTHR13789">
    <property type="entry name" value="MONOOXYGENASE"/>
    <property type="match status" value="1"/>
</dbReference>
<dbReference type="PANTHER" id="PTHR13789:SF309">
    <property type="entry name" value="PUTATIVE (AFU_ORTHOLOGUE AFUA_6G14510)-RELATED"/>
    <property type="match status" value="1"/>
</dbReference>
<dbReference type="SUPFAM" id="SSF51905">
    <property type="entry name" value="FAD/NAD(P)-binding domain"/>
    <property type="match status" value="1"/>
</dbReference>
<keyword evidence="5" id="KW-1185">Reference proteome</keyword>
<dbReference type="Gene3D" id="3.50.50.60">
    <property type="entry name" value="FAD/NAD(P)-binding domain"/>
    <property type="match status" value="1"/>
</dbReference>
<dbReference type="EMBL" id="CP031417">
    <property type="protein sequence ID" value="AXK80357.1"/>
    <property type="molecule type" value="Genomic_DNA"/>
</dbReference>
<accession>A0A345ZTW0</accession>
<dbReference type="Pfam" id="PF01494">
    <property type="entry name" value="FAD_binding_3"/>
    <property type="match status" value="1"/>
</dbReference>
<evidence type="ECO:0000256" key="1">
    <source>
        <dbReference type="ARBA" id="ARBA00023002"/>
    </source>
</evidence>
<reference evidence="4 5" key="1">
    <citation type="submission" date="2018-07" db="EMBL/GenBank/DDBJ databases">
        <authorList>
            <person name="Quirk P.G."/>
            <person name="Krulwich T.A."/>
        </authorList>
    </citation>
    <scope>NUCLEOTIDE SEQUENCE [LARGE SCALE GENOMIC DNA]</scope>
    <source>
        <strain evidence="4 5">CC-BB4</strain>
    </source>
</reference>
<feature type="domain" description="FAD-binding" evidence="3">
    <location>
        <begin position="4"/>
        <end position="332"/>
    </location>
</feature>
<keyword evidence="2" id="KW-0503">Monooxygenase</keyword>
<dbReference type="RefSeq" id="WP_115689926.1">
    <property type="nucleotide sequence ID" value="NZ_CP031417.1"/>
</dbReference>
<dbReference type="Proteomes" id="UP000254889">
    <property type="component" value="Chromosome"/>
</dbReference>
<evidence type="ECO:0000313" key="5">
    <source>
        <dbReference type="Proteomes" id="UP000254889"/>
    </source>
</evidence>